<gene>
    <name evidence="2" type="ORF">AWH56_006650</name>
</gene>
<evidence type="ECO:0000256" key="1">
    <source>
        <dbReference type="SAM" id="MobiDB-lite"/>
    </source>
</evidence>
<name>A0A7S7LA82_9BACI</name>
<reference evidence="2 3" key="2">
    <citation type="journal article" date="2019" name="Int. J. Syst. Evol. Microbiol.">
        <title>Anaerobacillus isosaccharinicus sp. nov., an alkaliphilic bacterium which degrades isosaccharinic acid.</title>
        <authorList>
            <person name="Bassil N.M."/>
            <person name="Lloyd J.R."/>
        </authorList>
    </citation>
    <scope>NUCLEOTIDE SEQUENCE [LARGE SCALE GENOMIC DNA]</scope>
    <source>
        <strain evidence="2 3">NB2006</strain>
    </source>
</reference>
<sequence>MGRARKQKTRDKNKNSLPQTPRKDIATTDEDLQWAKEIDGRYDVRD</sequence>
<evidence type="ECO:0000313" key="2">
    <source>
        <dbReference type="EMBL" id="QOY37304.1"/>
    </source>
</evidence>
<dbReference type="InterPro" id="IPR025435">
    <property type="entry name" value="YfhD-like"/>
</dbReference>
<dbReference type="KEGG" id="aia:AWH56_006650"/>
<accession>A0A7S7LA82</accession>
<proteinExistence type="predicted"/>
<dbReference type="Pfam" id="PF14151">
    <property type="entry name" value="YfhD"/>
    <property type="match status" value="1"/>
</dbReference>
<protein>
    <submittedName>
        <fullName evidence="2">YfhD family protein</fullName>
    </submittedName>
</protein>
<dbReference type="OrthoDB" id="2973490at2"/>
<organism evidence="2 3">
    <name type="scientific">Anaerobacillus isosaccharinicus</name>
    <dbReference type="NCBI Taxonomy" id="1532552"/>
    <lineage>
        <taxon>Bacteria</taxon>
        <taxon>Bacillati</taxon>
        <taxon>Bacillota</taxon>
        <taxon>Bacilli</taxon>
        <taxon>Bacillales</taxon>
        <taxon>Bacillaceae</taxon>
        <taxon>Anaerobacillus</taxon>
    </lineage>
</organism>
<dbReference type="Proteomes" id="UP000180175">
    <property type="component" value="Chromosome"/>
</dbReference>
<dbReference type="AlphaFoldDB" id="A0A7S7LA82"/>
<dbReference type="EMBL" id="CP063356">
    <property type="protein sequence ID" value="QOY37304.1"/>
    <property type="molecule type" value="Genomic_DNA"/>
</dbReference>
<feature type="compositionally biased region" description="Basic residues" evidence="1">
    <location>
        <begin position="1"/>
        <end position="11"/>
    </location>
</feature>
<feature type="region of interest" description="Disordered" evidence="1">
    <location>
        <begin position="1"/>
        <end position="31"/>
    </location>
</feature>
<keyword evidence="3" id="KW-1185">Reference proteome</keyword>
<dbReference type="RefSeq" id="WP_083388805.1">
    <property type="nucleotide sequence ID" value="NZ_CP063356.2"/>
</dbReference>
<reference evidence="2 3" key="1">
    <citation type="journal article" date="2017" name="Genome Announc.">
        <title>Draft Genome Sequences of Four Alkaliphilic Bacteria Belonging to the Anaerobacillus Genus.</title>
        <authorList>
            <person name="Bassil N.M."/>
            <person name="Lloyd J.R."/>
        </authorList>
    </citation>
    <scope>NUCLEOTIDE SEQUENCE [LARGE SCALE GENOMIC DNA]</scope>
    <source>
        <strain evidence="2 3">NB2006</strain>
    </source>
</reference>
<evidence type="ECO:0000313" key="3">
    <source>
        <dbReference type="Proteomes" id="UP000180175"/>
    </source>
</evidence>